<reference evidence="1 2" key="1">
    <citation type="submission" date="2023-07" db="EMBL/GenBank/DDBJ databases">
        <title>Genomic Encyclopedia of Type Strains, Phase IV (KMG-IV): sequencing the most valuable type-strain genomes for metagenomic binning, comparative biology and taxonomic classification.</title>
        <authorList>
            <person name="Goeker M."/>
        </authorList>
    </citation>
    <scope>NUCLEOTIDE SEQUENCE [LARGE SCALE GENOMIC DNA]</scope>
    <source>
        <strain evidence="1 2">DSM 29005</strain>
    </source>
</reference>
<accession>A0ABT9ZJH6</accession>
<sequence>MTVVGDMVLEHQEYHDGLNMLVKDVNAEIDGRDLMEYIEEELEVEGFKDISFNIGDGHWITVHKKR</sequence>
<proteinExistence type="predicted"/>
<name>A0ABT9ZJH6_9BACI</name>
<evidence type="ECO:0000313" key="2">
    <source>
        <dbReference type="Proteomes" id="UP001234495"/>
    </source>
</evidence>
<gene>
    <name evidence="1" type="ORF">J2S19_003747</name>
</gene>
<organism evidence="1 2">
    <name type="scientific">Metabacillus malikii</name>
    <dbReference type="NCBI Taxonomy" id="1504265"/>
    <lineage>
        <taxon>Bacteria</taxon>
        <taxon>Bacillati</taxon>
        <taxon>Bacillota</taxon>
        <taxon>Bacilli</taxon>
        <taxon>Bacillales</taxon>
        <taxon>Bacillaceae</taxon>
        <taxon>Metabacillus</taxon>
    </lineage>
</organism>
<evidence type="ECO:0000313" key="1">
    <source>
        <dbReference type="EMBL" id="MDQ0232436.1"/>
    </source>
</evidence>
<comment type="caution">
    <text evidence="1">The sequence shown here is derived from an EMBL/GenBank/DDBJ whole genome shotgun (WGS) entry which is preliminary data.</text>
</comment>
<dbReference type="EMBL" id="JAUSUD010000021">
    <property type="protein sequence ID" value="MDQ0232436.1"/>
    <property type="molecule type" value="Genomic_DNA"/>
</dbReference>
<protein>
    <submittedName>
        <fullName evidence="1">Uncharacterized protein</fullName>
    </submittedName>
</protein>
<keyword evidence="2" id="KW-1185">Reference proteome</keyword>
<dbReference type="Proteomes" id="UP001234495">
    <property type="component" value="Unassembled WGS sequence"/>
</dbReference>